<comment type="caution">
    <text evidence="2">The sequence shown here is derived from an EMBL/GenBank/DDBJ whole genome shotgun (WGS) entry which is preliminary data.</text>
</comment>
<protein>
    <submittedName>
        <fullName evidence="2">Class A beta-lactamase-related serine hydrolase</fullName>
    </submittedName>
</protein>
<evidence type="ECO:0000313" key="3">
    <source>
        <dbReference type="Proteomes" id="UP000252132"/>
    </source>
</evidence>
<dbReference type="InterPro" id="IPR012338">
    <property type="entry name" value="Beta-lactam/transpept-like"/>
</dbReference>
<dbReference type="SUPFAM" id="SSF56601">
    <property type="entry name" value="beta-lactamase/transpeptidase-like"/>
    <property type="match status" value="1"/>
</dbReference>
<dbReference type="Gene3D" id="3.40.710.10">
    <property type="entry name" value="DD-peptidase/beta-lactamase superfamily"/>
    <property type="match status" value="1"/>
</dbReference>
<dbReference type="AlphaFoldDB" id="A0A368E1B6"/>
<evidence type="ECO:0000313" key="2">
    <source>
        <dbReference type="EMBL" id="RCL77898.1"/>
    </source>
</evidence>
<accession>A0A368E1B6</accession>
<sequence>MLENISHYGFDTEFLTRAFDDLSTKYVDSGKLSGFSVLIARNREVAGIYHTGYSAMGDEKEDAFPLKDDTIYRIYSMSKPITAFAMMRFVERGQINLDDKVKDYIPAFSDPQVWVSGDTREFTTRPSEKDITVFDLLTHQSGLTYDFLGEHPIDALYRRKQLTGGRSCRPSVEEFVNEIAAMPILFTPGEKWNYSFSLDVVGRVMEVVSGKSLDKILHEEVFGPLDMKDTGFTLPADKADRMTHLYFKDHRKDFIRCIDRGRDTTFLKPAEMLGGGGGLLSTLTDYYKFCRMLESNGTVNGRTLLSKKTLDIMRSNQLPGGATMKEKAACKFSESDMEGTGFGISWSIITDPTTEGNYASRGTYSWGGLGNTYFFIDPVEKISVILMTQIVPYGIYPIRTELKEIIYKALK</sequence>
<dbReference type="PANTHER" id="PTHR43283">
    <property type="entry name" value="BETA-LACTAMASE-RELATED"/>
    <property type="match status" value="1"/>
</dbReference>
<dbReference type="GO" id="GO:0016787">
    <property type="term" value="F:hydrolase activity"/>
    <property type="evidence" value="ECO:0007669"/>
    <property type="project" value="UniProtKB-KW"/>
</dbReference>
<dbReference type="InterPro" id="IPR050789">
    <property type="entry name" value="Diverse_Enzym_Activities"/>
</dbReference>
<reference evidence="2 3" key="1">
    <citation type="journal article" date="2018" name="Microbiome">
        <title>Fine metagenomic profile of the Mediterranean stratified and mixed water columns revealed by assembly and recruitment.</title>
        <authorList>
            <person name="Haro-Moreno J.M."/>
            <person name="Lopez-Perez M."/>
            <person name="De La Torre J.R."/>
            <person name="Picazo A."/>
            <person name="Camacho A."/>
            <person name="Rodriguez-Valera F."/>
        </authorList>
    </citation>
    <scope>NUCLEOTIDE SEQUENCE [LARGE SCALE GENOMIC DNA]</scope>
    <source>
        <strain evidence="2">MED-G55</strain>
    </source>
</reference>
<dbReference type="InterPro" id="IPR001466">
    <property type="entry name" value="Beta-lactam-related"/>
</dbReference>
<dbReference type="Proteomes" id="UP000252132">
    <property type="component" value="Unassembled WGS sequence"/>
</dbReference>
<keyword evidence="2" id="KW-0378">Hydrolase</keyword>
<organism evidence="2 3">
    <name type="scientific">PS1 clade bacterium</name>
    <dbReference type="NCBI Taxonomy" id="2175152"/>
    <lineage>
        <taxon>Bacteria</taxon>
        <taxon>Pseudomonadati</taxon>
        <taxon>Pseudomonadota</taxon>
        <taxon>Alphaproteobacteria</taxon>
        <taxon>PS1 clade</taxon>
    </lineage>
</organism>
<name>A0A368E1B6_9PROT</name>
<dbReference type="Pfam" id="PF00144">
    <property type="entry name" value="Beta-lactamase"/>
    <property type="match status" value="1"/>
</dbReference>
<feature type="domain" description="Beta-lactamase-related" evidence="1">
    <location>
        <begin position="19"/>
        <end position="392"/>
    </location>
</feature>
<evidence type="ECO:0000259" key="1">
    <source>
        <dbReference type="Pfam" id="PF00144"/>
    </source>
</evidence>
<proteinExistence type="predicted"/>
<dbReference type="PANTHER" id="PTHR43283:SF3">
    <property type="entry name" value="BETA-LACTAMASE FAMILY PROTEIN (AFU_ORTHOLOGUE AFUA_5G07500)"/>
    <property type="match status" value="1"/>
</dbReference>
<dbReference type="EMBL" id="QOQF01000004">
    <property type="protein sequence ID" value="RCL77898.1"/>
    <property type="molecule type" value="Genomic_DNA"/>
</dbReference>
<gene>
    <name evidence="2" type="ORF">DBW69_01805</name>
</gene>